<dbReference type="RefSeq" id="WP_064567361.1">
    <property type="nucleotide sequence ID" value="NZ_CP014007.2"/>
</dbReference>
<dbReference type="NCBIfam" id="TIGR01731">
    <property type="entry name" value="fil_hemag_20aa"/>
    <property type="match status" value="12"/>
</dbReference>
<dbReference type="Proteomes" id="UP000182314">
    <property type="component" value="Unassembled WGS sequence"/>
</dbReference>
<dbReference type="SUPFAM" id="SSF51126">
    <property type="entry name" value="Pectin lyase-like"/>
    <property type="match status" value="1"/>
</dbReference>
<feature type="domain" description="Filamentous haemagglutinin FhaB/tRNA nuclease CdiA-like TPS" evidence="2">
    <location>
        <begin position="43"/>
        <end position="163"/>
    </location>
</feature>
<dbReference type="InterPro" id="IPR008638">
    <property type="entry name" value="FhaB/CdiA-like_TPS"/>
</dbReference>
<keyword evidence="5" id="KW-1185">Reference proteome</keyword>
<dbReference type="EMBL" id="FOKO01000001">
    <property type="protein sequence ID" value="SFB83113.1"/>
    <property type="molecule type" value="Genomic_DNA"/>
</dbReference>
<name>A0AA94KNU1_9ENTR</name>
<dbReference type="InterPro" id="IPR010069">
    <property type="entry name" value="CdiA_FHA1_rpt"/>
</dbReference>
<dbReference type="InterPro" id="IPR008619">
    <property type="entry name" value="Filamentous_hemagglutn_rpt"/>
</dbReference>
<reference evidence="4 6" key="1">
    <citation type="submission" date="2016-10" db="EMBL/GenBank/DDBJ databases">
        <authorList>
            <person name="Varghese N."/>
            <person name="Submissions S."/>
        </authorList>
    </citation>
    <scope>NUCLEOTIDE SEQUENCE [LARGE SCALE GENOMIC DNA]</scope>
    <source>
        <strain evidence="4 6">CGMCC 1.7012</strain>
    </source>
</reference>
<dbReference type="NCBIfam" id="TIGR01901">
    <property type="entry name" value="adhes_NPXG"/>
    <property type="match status" value="1"/>
</dbReference>
<protein>
    <submittedName>
        <fullName evidence="3">Filamentous hemagglutinin N-terminal domain-containing protein</fullName>
    </submittedName>
    <submittedName>
        <fullName evidence="4">Filamentous hemagglutinin family N-terminal domain-containing protein</fullName>
    </submittedName>
</protein>
<organism evidence="4 6">
    <name type="scientific">Kosakonia oryzae</name>
    <dbReference type="NCBI Taxonomy" id="497725"/>
    <lineage>
        <taxon>Bacteria</taxon>
        <taxon>Pseudomonadati</taxon>
        <taxon>Pseudomonadota</taxon>
        <taxon>Gammaproteobacteria</taxon>
        <taxon>Enterobacterales</taxon>
        <taxon>Enterobacteriaceae</taxon>
        <taxon>Kosakonia</taxon>
    </lineage>
</organism>
<dbReference type="Pfam" id="PF05594">
    <property type="entry name" value="Fil_haemagg"/>
    <property type="match status" value="3"/>
</dbReference>
<feature type="chain" id="PRO_5041740779" evidence="1">
    <location>
        <begin position="31"/>
        <end position="911"/>
    </location>
</feature>
<evidence type="ECO:0000313" key="3">
    <source>
        <dbReference type="EMBL" id="ANI83577.1"/>
    </source>
</evidence>
<dbReference type="InterPro" id="IPR011050">
    <property type="entry name" value="Pectin_lyase_fold/virulence"/>
</dbReference>
<keyword evidence="1" id="KW-0732">Signal</keyword>
<gene>
    <name evidence="3" type="ORF">AWR26_15955</name>
    <name evidence="4" type="ORF">SAMN05216286_1051</name>
</gene>
<dbReference type="AlphaFoldDB" id="A0AA94KNU1"/>
<dbReference type="EMBL" id="CP014007">
    <property type="protein sequence ID" value="ANI83577.1"/>
    <property type="molecule type" value="Genomic_DNA"/>
</dbReference>
<dbReference type="SMART" id="SM00912">
    <property type="entry name" value="Haemagg_act"/>
    <property type="match status" value="1"/>
</dbReference>
<dbReference type="InterPro" id="IPR012334">
    <property type="entry name" value="Pectin_lyas_fold"/>
</dbReference>
<reference evidence="3 5" key="2">
    <citation type="submission" date="2021-03" db="EMBL/GenBank/DDBJ databases">
        <authorList>
            <person name="Li Y."/>
            <person name="Li S."/>
            <person name="Chen M."/>
            <person name="Peng G."/>
            <person name="Tan Z."/>
            <person name="An Q."/>
        </authorList>
    </citation>
    <scope>NUCLEOTIDE SEQUENCE [LARGE SCALE GENOMIC DNA]</scope>
    <source>
        <strain evidence="3 5">Ola 51</strain>
    </source>
</reference>
<dbReference type="KEGG" id="kor:AWR26_15955"/>
<dbReference type="Gene3D" id="2.160.20.10">
    <property type="entry name" value="Single-stranded right-handed beta-helix, Pectin lyase-like"/>
    <property type="match status" value="1"/>
</dbReference>
<evidence type="ECO:0000259" key="2">
    <source>
        <dbReference type="SMART" id="SM00912"/>
    </source>
</evidence>
<proteinExistence type="predicted"/>
<evidence type="ECO:0000313" key="4">
    <source>
        <dbReference type="EMBL" id="SFB83113.1"/>
    </source>
</evidence>
<dbReference type="Proteomes" id="UP000078227">
    <property type="component" value="Chromosome"/>
</dbReference>
<evidence type="ECO:0000313" key="5">
    <source>
        <dbReference type="Proteomes" id="UP000078227"/>
    </source>
</evidence>
<evidence type="ECO:0000256" key="1">
    <source>
        <dbReference type="SAM" id="SignalP"/>
    </source>
</evidence>
<dbReference type="Pfam" id="PF05860">
    <property type="entry name" value="TPS"/>
    <property type="match status" value="1"/>
</dbReference>
<accession>A0AA94KNU1</accession>
<sequence length="911" mass="93307">MGINKNKRGMVKLTPLAVSVFLALPVLAQAASVSIPGGKIVNVNGVPVININTANSNGISHNIYDQLNVDKEGLIFNNSAKDVETTLAGRIAGNANLAAGSAKIILNEVTSNNKSVIDGKMEVAGDKAHLIIANPNGITVNNSGFINTEKTTLTTGRADIKQGELKGYSVAGGTLGVKEITSDSPTEILARSVVVNGEIRADQLTVIAGNNYVNTKAQAIGTVTGSGAKNAYGIDITEVGGMYANRITLVSTESGVGVRNSGIVAGGAQGVAIDNYGRLVNIDAAITSEGNLSVRTNGSLNNESGTLRGIGKISIDTITHSINNSKAGNISSLSDIDISSGEFNNSNGKIMSNGQLVINTHNRILTNSGTANESVIHGGTVMLKTATLNNSKGRITGNSIVVESTVVNNASGAIDAINDVQLISAGNIDNSRGLIHSRQGQIEIAAQKAFSNRDTLSTDVNNSAAMGVQADAGDIKIIASSVNNMRGALNSTGSVIVESNSELVNVYGNISAMGNVILSSAAAIDNYSGRIHSDSTVFVDAASLANSSWKGMLVGKKGVNIELSGMLDNSTGLIVSAEGDVAVKVKALDNMGGILSGNNVDITSASNVYNVAGLINANKKLSINALSEIDNRYGDDFTNGFGSNINAGSLTGGIYGRDGISITARNVKNNYSSIIAEKGPLSLNVNDRIINDRGYMASLADMSIMTKSLKNNNGIIAAIGNLSIDVDTLSNTGSGSLSNNSAAGIISSAQKMDLLIKGNFTNSGWISAKGDAVISVAGKLTNNKSISADKALTIRAIDGFTNNMDIIAASDLIIDTNGSLTNAVAGKISGKVTNINVATDINNKGNVLASDELILNAGGTITNTSKMVTEGYASITAQTVNNSGNKASLGGSKGLVLEADKVIGAGTLVGL</sequence>
<feature type="signal peptide" evidence="1">
    <location>
        <begin position="1"/>
        <end position="30"/>
    </location>
</feature>
<evidence type="ECO:0000313" key="6">
    <source>
        <dbReference type="Proteomes" id="UP000182314"/>
    </source>
</evidence>